<dbReference type="InterPro" id="IPR029357">
    <property type="entry name" value="SPATA7"/>
</dbReference>
<dbReference type="GO" id="GO:0036064">
    <property type="term" value="C:ciliary basal body"/>
    <property type="evidence" value="ECO:0007669"/>
    <property type="project" value="TreeGrafter"/>
</dbReference>
<feature type="compositionally biased region" description="Polar residues" evidence="1">
    <location>
        <begin position="36"/>
        <end position="54"/>
    </location>
</feature>
<dbReference type="GO" id="GO:0120200">
    <property type="term" value="C:rod photoreceptor outer segment"/>
    <property type="evidence" value="ECO:0007669"/>
    <property type="project" value="TreeGrafter"/>
</dbReference>
<dbReference type="GO" id="GO:0120206">
    <property type="term" value="C:photoreceptor distal connecting cilium"/>
    <property type="evidence" value="ECO:0007669"/>
    <property type="project" value="TreeGrafter"/>
</dbReference>
<feature type="compositionally biased region" description="Basic and acidic residues" evidence="1">
    <location>
        <begin position="529"/>
        <end position="553"/>
    </location>
</feature>
<comment type="caution">
    <text evidence="2">The sequence shown here is derived from an EMBL/GenBank/DDBJ whole genome shotgun (WGS) entry which is preliminary data.</text>
</comment>
<feature type="region of interest" description="Disordered" evidence="1">
    <location>
        <begin position="252"/>
        <end position="294"/>
    </location>
</feature>
<dbReference type="AlphaFoldDB" id="A0A9N7VS52"/>
<dbReference type="PANTHER" id="PTHR14917:SF4">
    <property type="entry name" value="SPERMATOGENESIS-ASSOCIATED 7"/>
    <property type="match status" value="1"/>
</dbReference>
<protein>
    <recommendedName>
        <fullName evidence="4">Spermatogenesis associated 7</fullName>
    </recommendedName>
</protein>
<evidence type="ECO:0008006" key="4">
    <source>
        <dbReference type="Google" id="ProtNLM"/>
    </source>
</evidence>
<keyword evidence="3" id="KW-1185">Reference proteome</keyword>
<feature type="region of interest" description="Disordered" evidence="1">
    <location>
        <begin position="95"/>
        <end position="121"/>
    </location>
</feature>
<gene>
    <name evidence="2" type="ORF">PLEPLA_LOCUS42096</name>
</gene>
<name>A0A9N7VS52_PLEPL</name>
<evidence type="ECO:0000313" key="3">
    <source>
        <dbReference type="Proteomes" id="UP001153269"/>
    </source>
</evidence>
<feature type="compositionally biased region" description="Basic and acidic residues" evidence="1">
    <location>
        <begin position="265"/>
        <end position="280"/>
    </location>
</feature>
<dbReference type="GO" id="GO:0000226">
    <property type="term" value="P:microtubule cytoskeleton organization"/>
    <property type="evidence" value="ECO:0007669"/>
    <property type="project" value="TreeGrafter"/>
</dbReference>
<dbReference type="PANTHER" id="PTHR14917">
    <property type="entry name" value="SPERMATOGENESIS-ASSOCIATED PROTEIN 7"/>
    <property type="match status" value="1"/>
</dbReference>
<dbReference type="EMBL" id="CADEAL010004207">
    <property type="protein sequence ID" value="CAB1454332.1"/>
    <property type="molecule type" value="Genomic_DNA"/>
</dbReference>
<feature type="compositionally biased region" description="Low complexity" evidence="1">
    <location>
        <begin position="107"/>
        <end position="121"/>
    </location>
</feature>
<dbReference type="Proteomes" id="UP001153269">
    <property type="component" value="Unassembled WGS sequence"/>
</dbReference>
<organism evidence="2 3">
    <name type="scientific">Pleuronectes platessa</name>
    <name type="common">European plaice</name>
    <dbReference type="NCBI Taxonomy" id="8262"/>
    <lineage>
        <taxon>Eukaryota</taxon>
        <taxon>Metazoa</taxon>
        <taxon>Chordata</taxon>
        <taxon>Craniata</taxon>
        <taxon>Vertebrata</taxon>
        <taxon>Euteleostomi</taxon>
        <taxon>Actinopterygii</taxon>
        <taxon>Neopterygii</taxon>
        <taxon>Teleostei</taxon>
        <taxon>Neoteleostei</taxon>
        <taxon>Acanthomorphata</taxon>
        <taxon>Carangaria</taxon>
        <taxon>Pleuronectiformes</taxon>
        <taxon>Pleuronectoidei</taxon>
        <taxon>Pleuronectidae</taxon>
        <taxon>Pleuronectes</taxon>
    </lineage>
</organism>
<accession>A0A9N7VS52</accession>
<dbReference type="Pfam" id="PF15244">
    <property type="entry name" value="HSD3"/>
    <property type="match status" value="1"/>
</dbReference>
<evidence type="ECO:0000256" key="1">
    <source>
        <dbReference type="SAM" id="MobiDB-lite"/>
    </source>
</evidence>
<dbReference type="GO" id="GO:0005930">
    <property type="term" value="C:axoneme"/>
    <property type="evidence" value="ECO:0007669"/>
    <property type="project" value="TreeGrafter"/>
</dbReference>
<dbReference type="GO" id="GO:0045494">
    <property type="term" value="P:photoreceptor cell maintenance"/>
    <property type="evidence" value="ECO:0007669"/>
    <property type="project" value="TreeGrafter"/>
</dbReference>
<reference evidence="2" key="1">
    <citation type="submission" date="2020-03" db="EMBL/GenBank/DDBJ databases">
        <authorList>
            <person name="Weist P."/>
        </authorList>
    </citation>
    <scope>NUCLEOTIDE SEQUENCE</scope>
</reference>
<feature type="region of interest" description="Disordered" evidence="1">
    <location>
        <begin position="478"/>
        <end position="553"/>
    </location>
</feature>
<feature type="compositionally biased region" description="Polar residues" evidence="1">
    <location>
        <begin position="513"/>
        <end position="528"/>
    </location>
</feature>
<evidence type="ECO:0000313" key="2">
    <source>
        <dbReference type="EMBL" id="CAB1454332.1"/>
    </source>
</evidence>
<proteinExistence type="predicted"/>
<feature type="region of interest" description="Disordered" evidence="1">
    <location>
        <begin position="19"/>
        <end position="55"/>
    </location>
</feature>
<sequence>MFPRKMGFAECNFAMESRTGSVSSGLGSRPGARGQSVKSSPFCQRSSSKTTQSIVRDHMVSHYKKVYSAKAAVDVSVPKSITLSVKYNDQIRQDRLRKGGRPQSAHSLSQRNSRASSLSQSTLSVQYDDNQYLCSRSSMVSSPRLNTSFHPKEIVYRSSKQDLSHHARPASGFKFRSPESALHRKNSACSLAASGGPSCYQTFQDPIQKTYSGDILLKHSQHFTQEKPFTPRTLKSEKSSYLEKYRYYRAPRRKITQESTSSKSVRQETNHRSSKTKEYTQDFDEPSQGFTTDHEWSEDEFNGTYLSESRQQSQLNKSRERYLFNSSSRFSEECVKSPMMKKVAAEEEELMYLEFISAVTEDILSRGHISDRVLDRVTMHHIEMNRHQLDVGKMRHLLVILRKDFEEPATTSTSTAELEKKENGLLDSLLPYLESGRTQVKTKDSDGLPYASLIKISDSLDYTDALWVPATLRCPERTATPTKTNETDKEEEDEEKCTGSENVSGVSEEDVQHNQPDTTATNEEVSNENNEKTSDEELHQDQVEVSHDDGQSKELEDLGKRLSESLHVSSNTNSHDPDAANEQHENTLDCWLTSGNWDDFFVVLSKIFTGDVSFPPPRVSSTRWNTRLSMMNLATFTQVSRGQRGG</sequence>